<organism evidence="2 3">
    <name type="scientific">Methanofollis tationis</name>
    <dbReference type="NCBI Taxonomy" id="81417"/>
    <lineage>
        <taxon>Archaea</taxon>
        <taxon>Methanobacteriati</taxon>
        <taxon>Methanobacteriota</taxon>
        <taxon>Stenosarchaea group</taxon>
        <taxon>Methanomicrobia</taxon>
        <taxon>Methanomicrobiales</taxon>
        <taxon>Methanomicrobiaceae</taxon>
        <taxon>Methanofollis</taxon>
    </lineage>
</organism>
<evidence type="ECO:0000256" key="1">
    <source>
        <dbReference type="SAM" id="MobiDB-lite"/>
    </source>
</evidence>
<dbReference type="RefSeq" id="WP_176789142.1">
    <property type="nucleotide sequence ID" value="NZ_JABXWR010000001.1"/>
</dbReference>
<gene>
    <name evidence="2" type="ORF">HWN36_09660</name>
</gene>
<dbReference type="AlphaFoldDB" id="A0A7K4HQL6"/>
<accession>A0A7K4HQL6</accession>
<keyword evidence="3" id="KW-1185">Reference proteome</keyword>
<protein>
    <submittedName>
        <fullName evidence="2">Uncharacterized protein</fullName>
    </submittedName>
</protein>
<evidence type="ECO:0000313" key="2">
    <source>
        <dbReference type="EMBL" id="NVO67565.1"/>
    </source>
</evidence>
<feature type="compositionally biased region" description="Basic and acidic residues" evidence="1">
    <location>
        <begin position="187"/>
        <end position="216"/>
    </location>
</feature>
<sequence>MQVIVPPMLADLIAGAIIALDGVEFTRLRRCPTCSREVRGHDMKRRKFAVIKGPEGEKEIAVWVKRFHCTGCGTLCTADAPFYPETRVGAPIVDLCLVLTEDYPFNHAARLLQAMRIVIDRGSVRNYASRRAGPVPSTTLYGLRLPNSILSLLTLSIGRGEPGPIEGTKILAACGFPSADRAPLHPLRSEEGNQRYEEKEKEEGKAEEKADRRQDE</sequence>
<name>A0A7K4HQL6_9EURY</name>
<dbReference type="OrthoDB" id="114322at2157"/>
<comment type="caution">
    <text evidence="2">The sequence shown here is derived from an EMBL/GenBank/DDBJ whole genome shotgun (WGS) entry which is preliminary data.</text>
</comment>
<dbReference type="Proteomes" id="UP000570823">
    <property type="component" value="Unassembled WGS sequence"/>
</dbReference>
<reference evidence="2 3" key="1">
    <citation type="submission" date="2020-06" db="EMBL/GenBank/DDBJ databases">
        <title>Methanofollis fontis sp. nov., a methanogen isolated from marine sediments near a cold seep at Four-Way Closure Ridge offshore southwestern Taiwan.</title>
        <authorList>
            <person name="Chen S.-C."/>
            <person name="Teng N.-H."/>
            <person name="Lin Y.-S."/>
            <person name="Lai M.-C."/>
            <person name="Chen H.-H."/>
            <person name="Wang C.-C."/>
        </authorList>
    </citation>
    <scope>NUCLEOTIDE SEQUENCE [LARGE SCALE GENOMIC DNA]</scope>
    <source>
        <strain evidence="2 3">DSM 2702</strain>
    </source>
</reference>
<dbReference type="EMBL" id="JABXWR010000001">
    <property type="protein sequence ID" value="NVO67565.1"/>
    <property type="molecule type" value="Genomic_DNA"/>
</dbReference>
<feature type="region of interest" description="Disordered" evidence="1">
    <location>
        <begin position="179"/>
        <end position="216"/>
    </location>
</feature>
<evidence type="ECO:0000313" key="3">
    <source>
        <dbReference type="Proteomes" id="UP000570823"/>
    </source>
</evidence>
<proteinExistence type="predicted"/>